<sequence length="93" mass="10164">MTTSTAAILNARQSVNASRQDGTRTPSRSGYGPEHQHSKSRNVVRGMALSDIARNGFEVRCKETGIQFSILPDGSICDAFISELEKHWNSGAR</sequence>
<dbReference type="Proteomes" id="UP000359125">
    <property type="component" value="Unassembled WGS sequence"/>
</dbReference>
<feature type="compositionally biased region" description="Polar residues" evidence="1">
    <location>
        <begin position="1"/>
        <end position="28"/>
    </location>
</feature>
<comment type="caution">
    <text evidence="2">The sequence shown here is derived from an EMBL/GenBank/DDBJ whole genome shotgun (WGS) entry which is preliminary data.</text>
</comment>
<dbReference type="EMBL" id="RYCF01000048">
    <property type="protein sequence ID" value="MQK25567.1"/>
    <property type="molecule type" value="Genomic_DNA"/>
</dbReference>
<gene>
    <name evidence="2" type="ORF">EIZ93_14835</name>
</gene>
<dbReference type="RefSeq" id="WP_072666939.1">
    <property type="nucleotide sequence ID" value="NZ_CP058308.1"/>
</dbReference>
<organism evidence="2 3">
    <name type="scientific">Escherichia coli</name>
    <dbReference type="NCBI Taxonomy" id="562"/>
    <lineage>
        <taxon>Bacteria</taxon>
        <taxon>Pseudomonadati</taxon>
        <taxon>Pseudomonadota</taxon>
        <taxon>Gammaproteobacteria</taxon>
        <taxon>Enterobacterales</taxon>
        <taxon>Enterobacteriaceae</taxon>
        <taxon>Escherichia</taxon>
    </lineage>
</organism>
<evidence type="ECO:0000313" key="2">
    <source>
        <dbReference type="EMBL" id="MQK25567.1"/>
    </source>
</evidence>
<dbReference type="AlphaFoldDB" id="A0A5P0JBP9"/>
<name>A0A5P0JBP9_ECOLX</name>
<evidence type="ECO:0000256" key="1">
    <source>
        <dbReference type="SAM" id="MobiDB-lite"/>
    </source>
</evidence>
<feature type="region of interest" description="Disordered" evidence="1">
    <location>
        <begin position="1"/>
        <end position="41"/>
    </location>
</feature>
<evidence type="ECO:0000313" key="3">
    <source>
        <dbReference type="Proteomes" id="UP000359125"/>
    </source>
</evidence>
<accession>A0A5P0JBP9</accession>
<protein>
    <submittedName>
        <fullName evidence="2">Uncharacterized protein</fullName>
    </submittedName>
</protein>
<reference evidence="2 3" key="1">
    <citation type="journal article" date="2019" name="Environ. Health Perspect.">
        <title>Inter-host Transmission of Carbapenemase-Producing Escherichia coli among Humans and Backyard Animals.</title>
        <authorList>
            <person name="Li J."/>
            <person name="Bi Z."/>
            <person name="Ma S."/>
            <person name="Chen B."/>
            <person name="Cai C."/>
            <person name="He J."/>
            <person name="Schwarz S."/>
            <person name="Sun C."/>
            <person name="Zhou Y."/>
            <person name="Yin J."/>
            <person name="Hulth A."/>
            <person name="Wang Y."/>
            <person name="Shen Z."/>
            <person name="Wang S."/>
            <person name="Wu C."/>
            <person name="Nilsson L.E."/>
            <person name="Walsh T.R."/>
            <person name="Borjesson S."/>
            <person name="Shen J."/>
            <person name="Sun Q."/>
            <person name="Wang Y."/>
        </authorList>
    </citation>
    <scope>NUCLEOTIDE SEQUENCE [LARGE SCALE GENOMIC DNA]</scope>
    <source>
        <strain evidence="2 3">A016f</strain>
    </source>
</reference>
<proteinExistence type="predicted"/>